<evidence type="ECO:0000256" key="5">
    <source>
        <dbReference type="ARBA" id="ARBA00022692"/>
    </source>
</evidence>
<evidence type="ECO:0000256" key="8">
    <source>
        <dbReference type="ARBA" id="ARBA00049551"/>
    </source>
</evidence>
<dbReference type="CTD" id="4537"/>
<keyword evidence="6 9" id="KW-1133">Transmembrane helix</keyword>
<comment type="function">
    <text evidence="9">Core subunit of the mitochondrial membrane respiratory chain NADH dehydrogenase (Complex I) which catalyzes electron transfer from NADH through the respiratory chain, using ubiquinone as an electron acceptor. Essential for the catalytic activity of complex I.</text>
</comment>
<keyword evidence="7 9" id="KW-0472">Membrane</keyword>
<keyword evidence="4 9" id="KW-0813">Transport</keyword>
<proteinExistence type="inferred from homology"/>
<dbReference type="RefSeq" id="YP_006303216.1">
    <property type="nucleotide sequence ID" value="NC_017874.1"/>
</dbReference>
<dbReference type="GO" id="GO:0030964">
    <property type="term" value="C:NADH dehydrogenase complex"/>
    <property type="evidence" value="ECO:0007669"/>
    <property type="project" value="TreeGrafter"/>
</dbReference>
<dbReference type="GO" id="GO:0008137">
    <property type="term" value="F:NADH dehydrogenase (ubiquinone) activity"/>
    <property type="evidence" value="ECO:0007669"/>
    <property type="project" value="UniProtKB-UniRule"/>
</dbReference>
<dbReference type="Pfam" id="PF00507">
    <property type="entry name" value="Oxidored_q4"/>
    <property type="match status" value="1"/>
</dbReference>
<keyword evidence="5 9" id="KW-0812">Transmembrane</keyword>
<keyword evidence="9" id="KW-0249">Electron transport</keyword>
<keyword evidence="9" id="KW-0830">Ubiquinone</keyword>
<evidence type="ECO:0000256" key="6">
    <source>
        <dbReference type="ARBA" id="ARBA00022989"/>
    </source>
</evidence>
<geneLocation type="mitochondrion" evidence="10"/>
<comment type="subcellular location">
    <subcellularLocation>
        <location evidence="1">Membrane</location>
    </subcellularLocation>
    <subcellularLocation>
        <location evidence="9">Mitochondrion membrane</location>
        <topology evidence="9">Multi-pass membrane protein</topology>
    </subcellularLocation>
</comment>
<keyword evidence="9" id="KW-1278">Translocase</keyword>
<reference evidence="10" key="1">
    <citation type="submission" date="2011-01" db="EMBL/GenBank/DDBJ databases">
        <authorList>
            <person name="Chen H."/>
            <person name="Sun S."/>
            <person name="Sundberg P."/>
            <person name="Ren W."/>
            <person name="Norenburg J.L."/>
        </authorList>
    </citation>
    <scope>NUCLEOTIDE SEQUENCE</scope>
</reference>
<evidence type="ECO:0000256" key="2">
    <source>
        <dbReference type="ARBA" id="ARBA00008472"/>
    </source>
</evidence>
<keyword evidence="9 10" id="KW-0496">Mitochondrion</keyword>
<name>I1SR49_9BILA</name>
<evidence type="ECO:0000256" key="9">
    <source>
        <dbReference type="RuleBase" id="RU003640"/>
    </source>
</evidence>
<feature type="transmembrane region" description="Helical" evidence="9">
    <location>
        <begin position="57"/>
        <end position="81"/>
    </location>
</feature>
<evidence type="ECO:0000256" key="7">
    <source>
        <dbReference type="ARBA" id="ARBA00023136"/>
    </source>
</evidence>
<organism evidence="10">
    <name type="scientific">Nectonemertes cf. mirabilis HC-2011</name>
    <dbReference type="NCBI Taxonomy" id="992350"/>
    <lineage>
        <taxon>Eukaryota</taxon>
        <taxon>Metazoa</taxon>
        <taxon>Spiralia</taxon>
        <taxon>Lophotrochozoa</taxon>
        <taxon>Nemertea</taxon>
        <taxon>Enopla</taxon>
        <taxon>Hoplonemertea</taxon>
        <taxon>Monostilifera</taxon>
        <taxon>Eumonostilifera</taxon>
        <taxon>Nectonemertidae</taxon>
        <taxon>Nectonemertes</taxon>
    </lineage>
</organism>
<dbReference type="PANTHER" id="PTHR11058:SF9">
    <property type="entry name" value="NADH-UBIQUINONE OXIDOREDUCTASE CHAIN 3"/>
    <property type="match status" value="1"/>
</dbReference>
<keyword evidence="9" id="KW-0520">NAD</keyword>
<dbReference type="AlphaFoldDB" id="I1SR49"/>
<dbReference type="GeneID" id="12798814"/>
<dbReference type="PANTHER" id="PTHR11058">
    <property type="entry name" value="NADH-UBIQUINONE OXIDOREDUCTASE CHAIN 3"/>
    <property type="match status" value="1"/>
</dbReference>
<feature type="transmembrane region" description="Helical" evidence="9">
    <location>
        <begin position="87"/>
        <end position="105"/>
    </location>
</feature>
<gene>
    <name evidence="10" type="primary">ND3</name>
</gene>
<sequence length="117" mass="13639">MVFLIFSSFFGLCFSFILWLFSYFLASRVFFSYSKSSPFECGFDSSMSARVPFSMRFFLLAVLFLIFDVEIVLLMPISLVMDLFSCMSIFILCLMFLIILLGGLFHEWKEGSLNWVM</sequence>
<accession>I1SR49</accession>
<dbReference type="EC" id="7.1.1.2" evidence="9"/>
<reference evidence="10" key="2">
    <citation type="journal article" date="2012" name="BMC Genomics">
        <title>A comparative study of nemertean complete mitochondrial genomes, including two new ones for Nectonemertes cf. mirabilis and Zygeupolia rubens, may elucidate the fundamental pattern for the phylum Nemertea.</title>
        <authorList>
            <person name="Chen H.X."/>
            <person name="Sun S.C."/>
            <person name="Sundberg P."/>
            <person name="Ren W.C."/>
            <person name="Norenburg J.L."/>
        </authorList>
    </citation>
    <scope>NUCLEOTIDE SEQUENCE</scope>
</reference>
<evidence type="ECO:0000313" key="10">
    <source>
        <dbReference type="EMBL" id="ADZ05369.1"/>
    </source>
</evidence>
<evidence type="ECO:0000256" key="1">
    <source>
        <dbReference type="ARBA" id="ARBA00004370"/>
    </source>
</evidence>
<evidence type="ECO:0000256" key="4">
    <source>
        <dbReference type="ARBA" id="ARBA00022448"/>
    </source>
</evidence>
<dbReference type="EMBL" id="HQ997772">
    <property type="protein sequence ID" value="ADZ05369.1"/>
    <property type="molecule type" value="Genomic_DNA"/>
</dbReference>
<dbReference type="Gene3D" id="1.20.58.1610">
    <property type="entry name" value="NADH:ubiquinone/plastoquinone oxidoreductase, chain 3"/>
    <property type="match status" value="1"/>
</dbReference>
<dbReference type="InterPro" id="IPR000440">
    <property type="entry name" value="NADH_UbQ/plastoQ_OxRdtase_su3"/>
</dbReference>
<dbReference type="GO" id="GO:0031966">
    <property type="term" value="C:mitochondrial membrane"/>
    <property type="evidence" value="ECO:0007669"/>
    <property type="project" value="UniProtKB-SubCell"/>
</dbReference>
<dbReference type="InterPro" id="IPR038430">
    <property type="entry name" value="NDAH_ubi_oxred_su3_sf"/>
</dbReference>
<evidence type="ECO:0000256" key="3">
    <source>
        <dbReference type="ARBA" id="ARBA00021007"/>
    </source>
</evidence>
<keyword evidence="9" id="KW-0679">Respiratory chain</keyword>
<protein>
    <recommendedName>
        <fullName evidence="3 9">NADH-ubiquinone oxidoreductase chain 3</fullName>
        <ecNumber evidence="9">7.1.1.2</ecNumber>
    </recommendedName>
</protein>
<comment type="catalytic activity">
    <reaction evidence="8 9">
        <text>a ubiquinone + NADH + 5 H(+)(in) = a ubiquinol + NAD(+) + 4 H(+)(out)</text>
        <dbReference type="Rhea" id="RHEA:29091"/>
        <dbReference type="Rhea" id="RHEA-COMP:9565"/>
        <dbReference type="Rhea" id="RHEA-COMP:9566"/>
        <dbReference type="ChEBI" id="CHEBI:15378"/>
        <dbReference type="ChEBI" id="CHEBI:16389"/>
        <dbReference type="ChEBI" id="CHEBI:17976"/>
        <dbReference type="ChEBI" id="CHEBI:57540"/>
        <dbReference type="ChEBI" id="CHEBI:57945"/>
        <dbReference type="EC" id="7.1.1.2"/>
    </reaction>
</comment>
<feature type="transmembrane region" description="Helical" evidence="9">
    <location>
        <begin position="6"/>
        <end position="26"/>
    </location>
</feature>
<comment type="similarity">
    <text evidence="2 9">Belongs to the complex I subunit 3 family.</text>
</comment>